<feature type="domain" description="F-BAR" evidence="5">
    <location>
        <begin position="119"/>
        <end position="413"/>
    </location>
</feature>
<dbReference type="Proteomes" id="UP000320333">
    <property type="component" value="Unassembled WGS sequence"/>
</dbReference>
<keyword evidence="1" id="KW-0343">GTPase activation</keyword>
<evidence type="ECO:0000256" key="3">
    <source>
        <dbReference type="SAM" id="MobiDB-lite"/>
    </source>
</evidence>
<dbReference type="Pfam" id="PF00611">
    <property type="entry name" value="FCH"/>
    <property type="match status" value="1"/>
</dbReference>
<dbReference type="Pfam" id="PF00620">
    <property type="entry name" value="RhoGAP"/>
    <property type="match status" value="1"/>
</dbReference>
<keyword evidence="7" id="KW-1185">Reference proteome</keyword>
<dbReference type="InterPro" id="IPR008936">
    <property type="entry name" value="Rho_GTPase_activation_prot"/>
</dbReference>
<dbReference type="InterPro" id="IPR050729">
    <property type="entry name" value="Rho-GAP"/>
</dbReference>
<evidence type="ECO:0000259" key="5">
    <source>
        <dbReference type="PROSITE" id="PS51741"/>
    </source>
</evidence>
<keyword evidence="2" id="KW-0175">Coiled coil</keyword>
<dbReference type="InterPro" id="IPR000198">
    <property type="entry name" value="RhoGAP_dom"/>
</dbReference>
<feature type="compositionally biased region" description="Low complexity" evidence="3">
    <location>
        <begin position="39"/>
        <end position="57"/>
    </location>
</feature>
<evidence type="ECO:0008006" key="8">
    <source>
        <dbReference type="Google" id="ProtNLM"/>
    </source>
</evidence>
<evidence type="ECO:0000256" key="2">
    <source>
        <dbReference type="PROSITE-ProRule" id="PRU01077"/>
    </source>
</evidence>
<gene>
    <name evidence="6" type="ORF">CcCBS67573_g04151</name>
</gene>
<dbReference type="InterPro" id="IPR031160">
    <property type="entry name" value="F_BAR_dom"/>
</dbReference>
<feature type="compositionally biased region" description="Polar residues" evidence="3">
    <location>
        <begin position="1"/>
        <end position="10"/>
    </location>
</feature>
<dbReference type="SMART" id="SM00055">
    <property type="entry name" value="FCH"/>
    <property type="match status" value="1"/>
</dbReference>
<dbReference type="Gene3D" id="1.10.555.10">
    <property type="entry name" value="Rho GTPase activation protein"/>
    <property type="match status" value="1"/>
</dbReference>
<dbReference type="GO" id="GO:0005096">
    <property type="term" value="F:GTPase activator activity"/>
    <property type="evidence" value="ECO:0007669"/>
    <property type="project" value="UniProtKB-KW"/>
</dbReference>
<dbReference type="PROSITE" id="PS50238">
    <property type="entry name" value="RHOGAP"/>
    <property type="match status" value="1"/>
</dbReference>
<evidence type="ECO:0000313" key="7">
    <source>
        <dbReference type="Proteomes" id="UP000320333"/>
    </source>
</evidence>
<comment type="caution">
    <text evidence="6">The sequence shown here is derived from an EMBL/GenBank/DDBJ whole genome shotgun (WGS) entry which is preliminary data.</text>
</comment>
<dbReference type="SUPFAM" id="SSF48350">
    <property type="entry name" value="GTPase activation domain, GAP"/>
    <property type="match status" value="1"/>
</dbReference>
<name>A0A507FGW3_9FUNG</name>
<evidence type="ECO:0000256" key="1">
    <source>
        <dbReference type="ARBA" id="ARBA00022468"/>
    </source>
</evidence>
<dbReference type="EMBL" id="QEAP01000118">
    <property type="protein sequence ID" value="TPX74578.1"/>
    <property type="molecule type" value="Genomic_DNA"/>
</dbReference>
<protein>
    <recommendedName>
        <fullName evidence="8">Rho-GAP domain-containing protein</fullName>
    </recommendedName>
</protein>
<dbReference type="OrthoDB" id="79452at2759"/>
<evidence type="ECO:0000259" key="4">
    <source>
        <dbReference type="PROSITE" id="PS50238"/>
    </source>
</evidence>
<feature type="region of interest" description="Disordered" evidence="3">
    <location>
        <begin position="1"/>
        <end position="57"/>
    </location>
</feature>
<dbReference type="STRING" id="246404.A0A507FGW3"/>
<accession>A0A507FGW3</accession>
<dbReference type="InterPro" id="IPR001060">
    <property type="entry name" value="FCH_dom"/>
</dbReference>
<dbReference type="PROSITE" id="PS51741">
    <property type="entry name" value="F_BAR"/>
    <property type="match status" value="1"/>
</dbReference>
<dbReference type="GO" id="GO:0005737">
    <property type="term" value="C:cytoplasm"/>
    <property type="evidence" value="ECO:0007669"/>
    <property type="project" value="TreeGrafter"/>
</dbReference>
<sequence>MMLANTNTFLKRSKSKSKLFHKATPSQIASSHTNEDSAADSQPAAAPQQPPRQSLSRRASIVMRNAANDFHLDDEDFPTTSSDETTGGEVVAAYPDLNGSDLRAVGDPARLGFSVEENEKIVQVLCDFESGFSLMLDRIKQNMSSCKEVAMFLKKRAGVEEEYGRSMMKLSQNILQSKSDDGKRGTYAEAWKHTMCLHEHVGEIRLKFASRIADIAEEVSTLHKNTERSRKQLKESGYKHWRVVHESENALEKAKSKYESCSEDWERAILNREQVIEGGSTMMMPQNSKGGLAKSISNLHLWKTATSSTNPAKVQKLEDDARTRAALANESYKQQLAVTNNLRTQYFQTHLPRLIRQLVETNEECDHTLKTHLVTYANELEQSITQEALTVRPMEPVKIDLLQAVEKINNSTDFEQYMVSCFANANQQLQKSEYQYSPYSMSPEALNLAHPKPVFGVDLTVVTEREAAPVPVVVVKCIQAVERYGLRTQGLYRVSAAHHNVQRLRSLLDKDVEKVNLDEWNEEINVVASALKLYFRELPDSLFPKSMYHAFIDAARHDAENTRLMHIHELVNQLSDAHYNTLGALVGHLFNVQQLEGENRMGIQNLAIVWAPTLMDSPGEVDPMELRLQSKVVETVLANYTRIFDVESF</sequence>
<proteinExistence type="predicted"/>
<dbReference type="SUPFAM" id="SSF103657">
    <property type="entry name" value="BAR/IMD domain-like"/>
    <property type="match status" value="1"/>
</dbReference>
<dbReference type="SMART" id="SM00324">
    <property type="entry name" value="RhoGAP"/>
    <property type="match status" value="1"/>
</dbReference>
<dbReference type="PANTHER" id="PTHR23176">
    <property type="entry name" value="RHO/RAC/CDC GTPASE-ACTIVATING PROTEIN"/>
    <property type="match status" value="1"/>
</dbReference>
<feature type="compositionally biased region" description="Basic residues" evidence="3">
    <location>
        <begin position="11"/>
        <end position="21"/>
    </location>
</feature>
<dbReference type="Gene3D" id="1.20.1270.60">
    <property type="entry name" value="Arfaptin homology (AH) domain/BAR domain"/>
    <property type="match status" value="1"/>
</dbReference>
<evidence type="ECO:0000313" key="6">
    <source>
        <dbReference type="EMBL" id="TPX74578.1"/>
    </source>
</evidence>
<dbReference type="GO" id="GO:0007165">
    <property type="term" value="P:signal transduction"/>
    <property type="evidence" value="ECO:0007669"/>
    <property type="project" value="InterPro"/>
</dbReference>
<dbReference type="AlphaFoldDB" id="A0A507FGW3"/>
<dbReference type="InterPro" id="IPR027267">
    <property type="entry name" value="AH/BAR_dom_sf"/>
</dbReference>
<organism evidence="6 7">
    <name type="scientific">Chytriomyces confervae</name>
    <dbReference type="NCBI Taxonomy" id="246404"/>
    <lineage>
        <taxon>Eukaryota</taxon>
        <taxon>Fungi</taxon>
        <taxon>Fungi incertae sedis</taxon>
        <taxon>Chytridiomycota</taxon>
        <taxon>Chytridiomycota incertae sedis</taxon>
        <taxon>Chytridiomycetes</taxon>
        <taxon>Chytridiales</taxon>
        <taxon>Chytriomycetaceae</taxon>
        <taxon>Chytriomyces</taxon>
    </lineage>
</organism>
<reference evidence="6 7" key="1">
    <citation type="journal article" date="2019" name="Sci. Rep.">
        <title>Comparative genomics of chytrid fungi reveal insights into the obligate biotrophic and pathogenic lifestyle of Synchytrium endobioticum.</title>
        <authorList>
            <person name="van de Vossenberg B.T.L.H."/>
            <person name="Warris S."/>
            <person name="Nguyen H.D.T."/>
            <person name="van Gent-Pelzer M.P.E."/>
            <person name="Joly D.L."/>
            <person name="van de Geest H.C."/>
            <person name="Bonants P.J.M."/>
            <person name="Smith D.S."/>
            <person name="Levesque C.A."/>
            <person name="van der Lee T.A.J."/>
        </authorList>
    </citation>
    <scope>NUCLEOTIDE SEQUENCE [LARGE SCALE GENOMIC DNA]</scope>
    <source>
        <strain evidence="6 7">CBS 675.73</strain>
    </source>
</reference>
<dbReference type="PANTHER" id="PTHR23176:SF129">
    <property type="entry name" value="RHO GTPASE ACTIVATING PROTEIN AT 16F, ISOFORM E-RELATED"/>
    <property type="match status" value="1"/>
</dbReference>
<feature type="domain" description="Rho-GAP" evidence="4">
    <location>
        <begin position="457"/>
        <end position="644"/>
    </location>
</feature>